<dbReference type="PANTHER" id="PTHR23069">
    <property type="entry name" value="AAA DOMAIN-CONTAINING"/>
    <property type="match status" value="1"/>
</dbReference>
<keyword evidence="3" id="KW-0067">ATP-binding</keyword>
<dbReference type="SMART" id="SM00382">
    <property type="entry name" value="AAA"/>
    <property type="match status" value="1"/>
</dbReference>
<evidence type="ECO:0000256" key="3">
    <source>
        <dbReference type="ARBA" id="ARBA00022840"/>
    </source>
</evidence>
<feature type="compositionally biased region" description="Basic residues" evidence="5">
    <location>
        <begin position="299"/>
        <end position="324"/>
    </location>
</feature>
<dbReference type="InterPro" id="IPR041569">
    <property type="entry name" value="AAA_lid_3"/>
</dbReference>
<evidence type="ECO:0000313" key="7">
    <source>
        <dbReference type="EMBL" id="KAL0481611.1"/>
    </source>
</evidence>
<feature type="compositionally biased region" description="Low complexity" evidence="5">
    <location>
        <begin position="391"/>
        <end position="407"/>
    </location>
</feature>
<dbReference type="InterPro" id="IPR003593">
    <property type="entry name" value="AAA+_ATPase"/>
</dbReference>
<feature type="domain" description="AAA+ ATPase" evidence="6">
    <location>
        <begin position="503"/>
        <end position="644"/>
    </location>
</feature>
<comment type="similarity">
    <text evidence="1">Belongs to the AAA ATPase family.</text>
</comment>
<sequence length="1382" mass="158101">MGRSRRKPKAEDYSSSEYDDSDDEFEELSYTSPPTRSRRSRYDIESNVGRSRSSSSEASRPQRSHRTTINYRELDDDDEAVFSNLDNKESTPTRQRRRPVHNDFLTENTTTFRTRSRDRQDSDVEGTPTVRRSTRDRKRKDFGEDYTYEGELVESPDAIQREVYTAPPQEQNKRPAKKRVRLTNVTTTEQQVIPNPPLPANTEPSQDLILPPIINTSTNNVTIHPDPIEPEPTINDTQSPVREPLPNLSPIETPQRTKDDDDEYVQNNDEEEEEDEEDEEDEQFNEEEEDDLEDDSPLRRRPIRRRAKRRNLKRRNINSYRKKRNQESNSASSRSSSSDFESEDQSQSQRPTSSIKKRLRPRTDIQLQPYTAPPTLNQQDVNDQHSRHRQSASSSSSSLNSKQLQNAVSRFVANKSNNVSSSSSSSSDYDSDDPGMKNLNKSFSKKDNTKQKNKADIDPIAHDPSIASWDSIGGLENHVEALKEMILLPLLYPSYFDKYKITPPRGVLFYGPPGTGKTLVARALSGACTHNGQPIAFFMRKGADILSKWVGEAEKQLRLLFDRARELQPSIIFFDEIDGLAPVRSSKQDYIHSSIVSTLLALMDGLDSRGQVVVIGATNRIDAIDPALRRPGRFDRELAFTLPNHSSRMKILKIHTKCWNPPLGVDLMDQICRLCVGYCGADIKALTTEAALRALKRSVPQIYTSLSKLNVDFEKVHVTKLDFLYAIQNLTPASHRSAIVHAMPLPNHLSPLLIDSLHQIQKMVICAFPPSIPHLTTISMPISRQSKLDENDDLINLTNCMSDYYLNPPAYRPWILIKGKKKSSSQQYLAQALLYSLEAFPVYSLSLISLLSNVNHKSMEESIVGLISECRKQAPSVLYIPDVDEWFERSNELMRFTLVNLLTSLRSNLPVLVVVTCNHHHDDENLELDQFLKLFDRFVHHVDGEFKKCDLEQMFKVVMDDITRCPLKQQSSTLVEGVEDDRLEIVPTTDQNQIHDFDVNEFKSKLNQMDHSEKSCRKKEKNILMELRLHLRDMMIKITNQNIYQVFAAPRSHNRSDLMYLSDIAKKLEHGNYTLVKSFLKDIKCISQNAEKYVVGYSDADTPVTIDITQQHAQQQPVVNEPGGIDAAGGDDGRQQLDSEPNQNVQNSIRMEHVERRIGNMTNKEYEKRMNVVMRGRQLYEAIQTVSAQIISRDLKRKCKAVTRRRERFLEKRNLLIKDASDHGYDERGEKIVVNAPLPSDNESTVAPTPSDVIVPDSSSTTDDAFVDHSMDVSRPSGDEGVDENQQQDAVMSSTVGENQNDKTEPQEQPDGDGSEENVIVDIDRNRLEIWFQKLIQKCEEMNVESLDEWFSTIYQHIYRYRFNQDRNELLQELEIMLDSIH</sequence>
<evidence type="ECO:0000256" key="4">
    <source>
        <dbReference type="ARBA" id="ARBA00023117"/>
    </source>
</evidence>
<feature type="compositionally biased region" description="Acidic residues" evidence="5">
    <location>
        <begin position="144"/>
        <end position="154"/>
    </location>
</feature>
<feature type="compositionally biased region" description="Acidic residues" evidence="5">
    <location>
        <begin position="260"/>
        <end position="295"/>
    </location>
</feature>
<dbReference type="InterPro" id="IPR003959">
    <property type="entry name" value="ATPase_AAA_core"/>
</dbReference>
<feature type="compositionally biased region" description="Low complexity" evidence="5">
    <location>
        <begin position="46"/>
        <end position="61"/>
    </location>
</feature>
<comment type="caution">
    <text evidence="7">The sequence shown here is derived from an EMBL/GenBank/DDBJ whole genome shotgun (WGS) entry which is preliminary data.</text>
</comment>
<name>A0AAW2YY49_9EUKA</name>
<dbReference type="InterPro" id="IPR001487">
    <property type="entry name" value="Bromodomain"/>
</dbReference>
<proteinExistence type="inferred from homology"/>
<keyword evidence="8" id="KW-1185">Reference proteome</keyword>
<accession>A0AAW2YY49</accession>
<gene>
    <name evidence="7" type="ORF">AKO1_012468</name>
</gene>
<reference evidence="7 8" key="1">
    <citation type="submission" date="2024-03" db="EMBL/GenBank/DDBJ databases">
        <title>The Acrasis kona genome and developmental transcriptomes reveal deep origins of eukaryotic multicellular pathways.</title>
        <authorList>
            <person name="Sheikh S."/>
            <person name="Fu C.-J."/>
            <person name="Brown M.W."/>
            <person name="Baldauf S.L."/>
        </authorList>
    </citation>
    <scope>NUCLEOTIDE SEQUENCE [LARGE SCALE GENOMIC DNA]</scope>
    <source>
        <strain evidence="7 8">ATCC MYA-3509</strain>
    </source>
</reference>
<dbReference type="GO" id="GO:0006334">
    <property type="term" value="P:nucleosome assembly"/>
    <property type="evidence" value="ECO:0007669"/>
    <property type="project" value="TreeGrafter"/>
</dbReference>
<organism evidence="7 8">
    <name type="scientific">Acrasis kona</name>
    <dbReference type="NCBI Taxonomy" id="1008807"/>
    <lineage>
        <taxon>Eukaryota</taxon>
        <taxon>Discoba</taxon>
        <taxon>Heterolobosea</taxon>
        <taxon>Tetramitia</taxon>
        <taxon>Eutetramitia</taxon>
        <taxon>Acrasidae</taxon>
        <taxon>Acrasis</taxon>
    </lineage>
</organism>
<dbReference type="GO" id="GO:0005634">
    <property type="term" value="C:nucleus"/>
    <property type="evidence" value="ECO:0007669"/>
    <property type="project" value="TreeGrafter"/>
</dbReference>
<dbReference type="Pfam" id="PF00004">
    <property type="entry name" value="AAA"/>
    <property type="match status" value="2"/>
</dbReference>
<dbReference type="PROSITE" id="PS00674">
    <property type="entry name" value="AAA"/>
    <property type="match status" value="1"/>
</dbReference>
<dbReference type="InterPro" id="IPR027417">
    <property type="entry name" value="P-loop_NTPase"/>
</dbReference>
<feature type="region of interest" description="Disordered" evidence="5">
    <location>
        <begin position="1233"/>
        <end position="1317"/>
    </location>
</feature>
<feature type="region of interest" description="Disordered" evidence="5">
    <location>
        <begin position="1112"/>
        <end position="1145"/>
    </location>
</feature>
<feature type="compositionally biased region" description="Acidic residues" evidence="5">
    <location>
        <begin position="17"/>
        <end position="27"/>
    </location>
</feature>
<dbReference type="PANTHER" id="PTHR23069:SF0">
    <property type="entry name" value="TAT-BINDING HOMOLOG 7"/>
    <property type="match status" value="1"/>
</dbReference>
<feature type="compositionally biased region" description="Polar residues" evidence="5">
    <location>
        <begin position="183"/>
        <end position="193"/>
    </location>
</feature>
<evidence type="ECO:0000256" key="5">
    <source>
        <dbReference type="SAM" id="MobiDB-lite"/>
    </source>
</evidence>
<dbReference type="GO" id="GO:0006337">
    <property type="term" value="P:nucleosome disassembly"/>
    <property type="evidence" value="ECO:0007669"/>
    <property type="project" value="TreeGrafter"/>
</dbReference>
<dbReference type="SUPFAM" id="SSF47370">
    <property type="entry name" value="Bromodomain"/>
    <property type="match status" value="1"/>
</dbReference>
<dbReference type="GO" id="GO:0042393">
    <property type="term" value="F:histone binding"/>
    <property type="evidence" value="ECO:0007669"/>
    <property type="project" value="TreeGrafter"/>
</dbReference>
<dbReference type="Proteomes" id="UP001431209">
    <property type="component" value="Unassembled WGS sequence"/>
</dbReference>
<dbReference type="InterPro" id="IPR003960">
    <property type="entry name" value="ATPase_AAA_CS"/>
</dbReference>
<dbReference type="InterPro" id="IPR045199">
    <property type="entry name" value="ATAD2-like"/>
</dbReference>
<dbReference type="Pfam" id="PF00439">
    <property type="entry name" value="Bromodomain"/>
    <property type="match status" value="1"/>
</dbReference>
<evidence type="ECO:0000259" key="6">
    <source>
        <dbReference type="SMART" id="SM00382"/>
    </source>
</evidence>
<keyword evidence="4" id="KW-0103">Bromodomain</keyword>
<dbReference type="GO" id="GO:0045815">
    <property type="term" value="P:transcription initiation-coupled chromatin remodeling"/>
    <property type="evidence" value="ECO:0007669"/>
    <property type="project" value="TreeGrafter"/>
</dbReference>
<dbReference type="Pfam" id="PF17862">
    <property type="entry name" value="AAA_lid_3"/>
    <property type="match status" value="1"/>
</dbReference>
<dbReference type="Gene3D" id="3.40.50.300">
    <property type="entry name" value="P-loop containing nucleotide triphosphate hydrolases"/>
    <property type="match status" value="2"/>
</dbReference>
<feature type="compositionally biased region" description="Polar residues" evidence="5">
    <location>
        <begin position="1284"/>
        <end position="1299"/>
    </location>
</feature>
<dbReference type="FunFam" id="3.40.50.300:FF:000061">
    <property type="entry name" value="ATPase family, AAA domain-containing 2"/>
    <property type="match status" value="1"/>
</dbReference>
<feature type="compositionally biased region" description="Polar residues" evidence="5">
    <location>
        <begin position="365"/>
        <end position="381"/>
    </location>
</feature>
<feature type="compositionally biased region" description="Basic and acidic residues" evidence="5">
    <location>
        <begin position="444"/>
        <end position="460"/>
    </location>
</feature>
<feature type="compositionally biased region" description="Low complexity" evidence="5">
    <location>
        <begin position="327"/>
        <end position="350"/>
    </location>
</feature>
<dbReference type="Gene3D" id="1.20.920.10">
    <property type="entry name" value="Bromodomain-like"/>
    <property type="match status" value="1"/>
</dbReference>
<dbReference type="GO" id="GO:0005524">
    <property type="term" value="F:ATP binding"/>
    <property type="evidence" value="ECO:0007669"/>
    <property type="project" value="UniProtKB-KW"/>
</dbReference>
<dbReference type="InterPro" id="IPR036427">
    <property type="entry name" value="Bromodomain-like_sf"/>
</dbReference>
<dbReference type="GO" id="GO:0016887">
    <property type="term" value="F:ATP hydrolysis activity"/>
    <property type="evidence" value="ECO:0007669"/>
    <property type="project" value="InterPro"/>
</dbReference>
<evidence type="ECO:0000256" key="2">
    <source>
        <dbReference type="ARBA" id="ARBA00022741"/>
    </source>
</evidence>
<dbReference type="EMBL" id="JAOPGA020000780">
    <property type="protein sequence ID" value="KAL0481611.1"/>
    <property type="molecule type" value="Genomic_DNA"/>
</dbReference>
<dbReference type="Gene3D" id="1.10.8.60">
    <property type="match status" value="1"/>
</dbReference>
<feature type="region of interest" description="Disordered" evidence="5">
    <location>
        <begin position="1"/>
        <end position="460"/>
    </location>
</feature>
<dbReference type="GO" id="GO:0003682">
    <property type="term" value="F:chromatin binding"/>
    <property type="evidence" value="ECO:0007669"/>
    <property type="project" value="TreeGrafter"/>
</dbReference>
<protein>
    <submittedName>
        <fullName evidence="7">ATPase family AAA domain-containing protein</fullName>
    </submittedName>
</protein>
<evidence type="ECO:0000313" key="8">
    <source>
        <dbReference type="Proteomes" id="UP001431209"/>
    </source>
</evidence>
<dbReference type="SUPFAM" id="SSF52540">
    <property type="entry name" value="P-loop containing nucleoside triphosphate hydrolases"/>
    <property type="match status" value="2"/>
</dbReference>
<evidence type="ECO:0000256" key="1">
    <source>
        <dbReference type="ARBA" id="ARBA00006914"/>
    </source>
</evidence>
<keyword evidence="2" id="KW-0547">Nucleotide-binding</keyword>